<dbReference type="InterPro" id="IPR055554">
    <property type="entry name" value="DUF7130"/>
</dbReference>
<dbReference type="SUPFAM" id="SSF57802">
    <property type="entry name" value="Rubredoxin-like"/>
    <property type="match status" value="1"/>
</dbReference>
<dbReference type="OrthoDB" id="45654at2157"/>
<sequence>MDNQTHVQSVSVEPGELLYDRNSEVVGRVSGVTDAGFEAEIIADDESEVEEVPGQEFGEGYLMWRCGECGEMDELEDGLPGSCPNCDAPREAITAVEED</sequence>
<evidence type="ECO:0000313" key="2">
    <source>
        <dbReference type="EMBL" id="SDF27662.1"/>
    </source>
</evidence>
<reference evidence="2 3" key="1">
    <citation type="submission" date="2016-10" db="EMBL/GenBank/DDBJ databases">
        <authorList>
            <person name="Varghese N."/>
            <person name="Submissions S."/>
        </authorList>
    </citation>
    <scope>NUCLEOTIDE SEQUENCE [LARGE SCALE GENOMIC DNA]</scope>
    <source>
        <strain evidence="2 3">CGMCC 1.3527</strain>
    </source>
</reference>
<evidence type="ECO:0000313" key="3">
    <source>
        <dbReference type="Proteomes" id="UP000324020"/>
    </source>
</evidence>
<dbReference type="EMBL" id="FNBO01000003">
    <property type="protein sequence ID" value="SDF27662.1"/>
    <property type="molecule type" value="Genomic_DNA"/>
</dbReference>
<proteinExistence type="predicted"/>
<protein>
    <recommendedName>
        <fullName evidence="1">DUF7130 domain-containing protein</fullName>
    </recommendedName>
</protein>
<feature type="domain" description="DUF7130" evidence="1">
    <location>
        <begin position="14"/>
        <end position="99"/>
    </location>
</feature>
<dbReference type="RefSeq" id="WP_149797936.1">
    <property type="nucleotide sequence ID" value="NZ_FNBO01000003.1"/>
</dbReference>
<gene>
    <name evidence="2" type="ORF">SAMN04488067_10367</name>
</gene>
<dbReference type="Pfam" id="PF23458">
    <property type="entry name" value="DUF7130"/>
    <property type="match status" value="1"/>
</dbReference>
<keyword evidence="3" id="KW-1185">Reference proteome</keyword>
<evidence type="ECO:0000259" key="1">
    <source>
        <dbReference type="Pfam" id="PF23458"/>
    </source>
</evidence>
<dbReference type="AlphaFoldDB" id="A0A1G7JRT8"/>
<dbReference type="Proteomes" id="UP000324020">
    <property type="component" value="Unassembled WGS sequence"/>
</dbReference>
<organism evidence="2 3">
    <name type="scientific">Halorubrum xinjiangense</name>
    <dbReference type="NCBI Taxonomy" id="261291"/>
    <lineage>
        <taxon>Archaea</taxon>
        <taxon>Methanobacteriati</taxon>
        <taxon>Methanobacteriota</taxon>
        <taxon>Stenosarchaea group</taxon>
        <taxon>Halobacteria</taxon>
        <taxon>Halobacteriales</taxon>
        <taxon>Haloferacaceae</taxon>
        <taxon>Halorubrum</taxon>
    </lineage>
</organism>
<accession>A0A1G7JRT8</accession>
<name>A0A1G7JRT8_9EURY</name>